<evidence type="ECO:0000313" key="3">
    <source>
        <dbReference type="Proteomes" id="UP000294925"/>
    </source>
</evidence>
<evidence type="ECO:0000256" key="1">
    <source>
        <dbReference type="SAM" id="MobiDB-lite"/>
    </source>
</evidence>
<protein>
    <submittedName>
        <fullName evidence="2">Uncharacterized protein</fullName>
    </submittedName>
</protein>
<evidence type="ECO:0000313" key="2">
    <source>
        <dbReference type="EMBL" id="BBJ33865.1"/>
    </source>
</evidence>
<feature type="region of interest" description="Disordered" evidence="1">
    <location>
        <begin position="50"/>
        <end position="87"/>
    </location>
</feature>
<gene>
    <name evidence="2" type="ORF">E0157_091</name>
</gene>
<sequence length="87" mass="10298">MGLFRKKIYLTERQEHKLLTLSEYYHLPYDYFVDRAIEEFLDRELEVIKPKPPEPSLASNGPQREYPRVPPMPPTPPKTRVVTEGEK</sequence>
<name>A0A494WCB6_9CAUD</name>
<keyword evidence="3" id="KW-1185">Reference proteome</keyword>
<proteinExistence type="predicted"/>
<organism evidence="2 3">
    <name type="scientific">Escherichia phage SP15</name>
    <dbReference type="NCBI Taxonomy" id="2184265"/>
    <lineage>
        <taxon>Viruses</taxon>
        <taxon>Duplodnaviria</taxon>
        <taxon>Heunggongvirae</taxon>
        <taxon>Uroviricota</taxon>
        <taxon>Caudoviricetes</taxon>
        <taxon>Demerecviridae</taxon>
        <taxon>Markadamsvirinae</taxon>
        <taxon>Tequintavirus</taxon>
        <taxon>Tequintavirus SP15</taxon>
    </lineage>
</organism>
<dbReference type="Proteomes" id="UP000294925">
    <property type="component" value="Segment"/>
</dbReference>
<reference evidence="2 3" key="1">
    <citation type="submission" date="2019-04" db="EMBL/GenBank/DDBJ databases">
        <title>Whole genome analysis of Escherichia phage E0157.</title>
        <authorList>
            <person name="Sato K."/>
            <person name="Ohishi K."/>
            <person name="Azam A.H."/>
            <person name="Miyanaga K."/>
            <person name="Tanji Y."/>
        </authorList>
    </citation>
    <scope>NUCLEOTIDE SEQUENCE [LARGE SCALE GENOMIC DNA]</scope>
    <source>
        <strain evidence="2 3">SP15</strain>
    </source>
</reference>
<accession>A0A494WCB6</accession>
<dbReference type="EMBL" id="AP019559">
    <property type="protein sequence ID" value="BBJ33865.1"/>
    <property type="molecule type" value="Genomic_DNA"/>
</dbReference>
<feature type="compositionally biased region" description="Pro residues" evidence="1">
    <location>
        <begin position="68"/>
        <end position="77"/>
    </location>
</feature>